<accession>A0A9X2H0E5</accession>
<evidence type="ECO:0008006" key="4">
    <source>
        <dbReference type="Google" id="ProtNLM"/>
    </source>
</evidence>
<organism evidence="2 3">
    <name type="scientific">Agromyces terreus</name>
    <dbReference type="NCBI Taxonomy" id="424795"/>
    <lineage>
        <taxon>Bacteria</taxon>
        <taxon>Bacillati</taxon>
        <taxon>Actinomycetota</taxon>
        <taxon>Actinomycetes</taxon>
        <taxon>Micrococcales</taxon>
        <taxon>Microbacteriaceae</taxon>
        <taxon>Agromyces</taxon>
    </lineage>
</organism>
<name>A0A9X2H0E5_9MICO</name>
<dbReference type="EMBL" id="JAMZDY010000001">
    <property type="protein sequence ID" value="MCP2370881.1"/>
    <property type="molecule type" value="Genomic_DNA"/>
</dbReference>
<evidence type="ECO:0000313" key="2">
    <source>
        <dbReference type="EMBL" id="MCP2370881.1"/>
    </source>
</evidence>
<protein>
    <recommendedName>
        <fullName evidence="4">S1 motif domain-containing protein</fullName>
    </recommendedName>
</protein>
<sequence>MTYTRVDTVSAVTDLARGLFDRERDRPWVVVTSAFGAREPELDVDDLVAEVGDVSRVFAIETGDLTRELSRLLPDRLDVYGGAGRSYPIGFDPATSTSESRLRFPLPTAALATDRLITDVLAHANAAGLFESTQLRAVAASGTVTGILADGSRAIVDLGEHGMATVWQELTYPPVPLDWTLAKGQPVAGLLDAANRRLNVELETPDVAMLAARFPHREVTLALVEATSDQRATMSLHPRVRLEITREDVTPNPLDRVDSLLSVGDVVPVRVLHLSGDRLHLSLFDVDDDEPILPALALVDGGPPWLREDRPLIAVDDEPLRSVEAVELPTEPTAAAPVATAPGASVGEVPDVVAAAPSAGGADAAASPMPNPAAPVRRPMPGPGLRRAEPVVVVATSVAPIVPDAPAPAEPRGALAQSQQLTITRLQGEVAELTARLRDAGADSGSHAALRNQALTDRRDLRDALAELGELRSHARDLDDQLRAQRRQLRESRRMPAASDAPRIADRRAQWLDADDWVRHEILLAWVDRVPPSDRASHALPGGYVVRPGFAESLERLDDGQLAKALKATVDVLVGRAGDISARRLHPLRTGDGATAADVIRSDGARCYRASIEQNTPAARRLHYWVLPDGTIELSRVVTHDEMEP</sequence>
<gene>
    <name evidence="2" type="ORF">BJ978_001557</name>
</gene>
<evidence type="ECO:0000256" key="1">
    <source>
        <dbReference type="SAM" id="Coils"/>
    </source>
</evidence>
<dbReference type="Proteomes" id="UP001139722">
    <property type="component" value="Unassembled WGS sequence"/>
</dbReference>
<keyword evidence="3" id="KW-1185">Reference proteome</keyword>
<feature type="coiled-coil region" evidence="1">
    <location>
        <begin position="416"/>
        <end position="495"/>
    </location>
</feature>
<reference evidence="2" key="1">
    <citation type="submission" date="2022-06" db="EMBL/GenBank/DDBJ databases">
        <title>Sequencing the genomes of 1000 actinobacteria strains.</title>
        <authorList>
            <person name="Klenk H.-P."/>
        </authorList>
    </citation>
    <scope>NUCLEOTIDE SEQUENCE</scope>
    <source>
        <strain evidence="2">DSM 22016</strain>
    </source>
</reference>
<dbReference type="RefSeq" id="WP_156999265.1">
    <property type="nucleotide sequence ID" value="NZ_BAAANU010000011.1"/>
</dbReference>
<proteinExistence type="predicted"/>
<comment type="caution">
    <text evidence="2">The sequence shown here is derived from an EMBL/GenBank/DDBJ whole genome shotgun (WGS) entry which is preliminary data.</text>
</comment>
<evidence type="ECO:0000313" key="3">
    <source>
        <dbReference type="Proteomes" id="UP001139722"/>
    </source>
</evidence>
<dbReference type="OrthoDB" id="8452205at2"/>
<keyword evidence="1" id="KW-0175">Coiled coil</keyword>
<dbReference type="AlphaFoldDB" id="A0A9X2H0E5"/>